<dbReference type="AlphaFoldDB" id="A0A852TG42"/>
<reference evidence="3" key="2">
    <citation type="submission" date="2020-08" db="EMBL/GenBank/DDBJ databases">
        <title>The Agave Microbiome: Exploring the role of microbial communities in plant adaptations to desert environments.</title>
        <authorList>
            <person name="Partida-Martinez L.P."/>
        </authorList>
    </citation>
    <scope>NUCLEOTIDE SEQUENCE [LARGE SCALE GENOMIC DNA]</scope>
    <source>
        <strain evidence="3">AT2.8</strain>
    </source>
</reference>
<feature type="transmembrane region" description="Helical" evidence="1">
    <location>
        <begin position="153"/>
        <end position="172"/>
    </location>
</feature>
<feature type="transmembrane region" description="Helical" evidence="1">
    <location>
        <begin position="80"/>
        <end position="99"/>
    </location>
</feature>
<keyword evidence="1" id="KW-0812">Transmembrane</keyword>
<organism evidence="2 3">
    <name type="scientific">Neobacillus niacini</name>
    <dbReference type="NCBI Taxonomy" id="86668"/>
    <lineage>
        <taxon>Bacteria</taxon>
        <taxon>Bacillati</taxon>
        <taxon>Bacillota</taxon>
        <taxon>Bacilli</taxon>
        <taxon>Bacillales</taxon>
        <taxon>Bacillaceae</taxon>
        <taxon>Neobacillus</taxon>
    </lineage>
</organism>
<proteinExistence type="predicted"/>
<evidence type="ECO:0008006" key="4">
    <source>
        <dbReference type="Google" id="ProtNLM"/>
    </source>
</evidence>
<evidence type="ECO:0000256" key="1">
    <source>
        <dbReference type="SAM" id="Phobius"/>
    </source>
</evidence>
<dbReference type="EMBL" id="JACCBX010000007">
    <property type="protein sequence ID" value="NYE06597.1"/>
    <property type="molecule type" value="Genomic_DNA"/>
</dbReference>
<dbReference type="Proteomes" id="UP000548423">
    <property type="component" value="Unassembled WGS sequence"/>
</dbReference>
<feature type="transmembrane region" description="Helical" evidence="1">
    <location>
        <begin position="111"/>
        <end position="133"/>
    </location>
</feature>
<gene>
    <name evidence="2" type="ORF">F4694_003377</name>
</gene>
<accession>A0A852TG42</accession>
<comment type="caution">
    <text evidence="2">The sequence shown here is derived from an EMBL/GenBank/DDBJ whole genome shotgun (WGS) entry which is preliminary data.</text>
</comment>
<sequence length="212" mass="24842">MERPKNKFLEELDHRLGNHEDKKGILLEYETHIEEILLESYGCSNENELMERIISRLGSPEEIASLWKQELSVTPSNMKWLFILMNIFFFGGGSLLTLFHNLFQWNWLSMVWRHLTAIPSIIAFIYMFFWALLGYEIGKGFGHGGRTLLKKTFLLSLIPNLMLMVLTVFEIIPHSWFEPLLTKTFIIACIILTILLYPISWLGYRWGRKASI</sequence>
<protein>
    <recommendedName>
        <fullName evidence="4">DUF1700 domain-containing protein</fullName>
    </recommendedName>
</protein>
<feature type="transmembrane region" description="Helical" evidence="1">
    <location>
        <begin position="184"/>
        <end position="204"/>
    </location>
</feature>
<dbReference type="Pfam" id="PF22564">
    <property type="entry name" value="HAAS"/>
    <property type="match status" value="1"/>
</dbReference>
<evidence type="ECO:0000313" key="2">
    <source>
        <dbReference type="EMBL" id="NYE06597.1"/>
    </source>
</evidence>
<name>A0A852TG42_9BACI</name>
<reference evidence="3" key="1">
    <citation type="submission" date="2020-07" db="EMBL/GenBank/DDBJ databases">
        <authorList>
            <person name="Partida-Martinez L."/>
            <person name="Huntemann M."/>
            <person name="Clum A."/>
            <person name="Wang J."/>
            <person name="Palaniappan K."/>
            <person name="Ritter S."/>
            <person name="Chen I.-M."/>
            <person name="Stamatis D."/>
            <person name="Reddy T."/>
            <person name="O'Malley R."/>
            <person name="Daum C."/>
            <person name="Shapiro N."/>
            <person name="Ivanova N."/>
            <person name="Kyrpides N."/>
            <person name="Woyke T."/>
        </authorList>
    </citation>
    <scope>NUCLEOTIDE SEQUENCE [LARGE SCALE GENOMIC DNA]</scope>
    <source>
        <strain evidence="3">AT2.8</strain>
    </source>
</reference>
<evidence type="ECO:0000313" key="3">
    <source>
        <dbReference type="Proteomes" id="UP000548423"/>
    </source>
</evidence>
<keyword evidence="1" id="KW-0472">Membrane</keyword>
<keyword evidence="1" id="KW-1133">Transmembrane helix</keyword>